<protein>
    <submittedName>
        <fullName evidence="1">Uncharacterized protein</fullName>
    </submittedName>
</protein>
<reference evidence="2" key="1">
    <citation type="submission" date="2011-02" db="EMBL/GenBank/DDBJ databases">
        <title>The complete sequence of chromosome of Deinococcus proteolyticus DSM 20540.</title>
        <authorList>
            <consortium name="US DOE Joint Genome Institute (JGI-PGF)"/>
            <person name="Lucas S."/>
            <person name="Copeland A."/>
            <person name="Lapidus A."/>
            <person name="Bruce D."/>
            <person name="Goodwin L."/>
            <person name="Pitluck S."/>
            <person name="Kyrpides N."/>
            <person name="Mavromatis K."/>
            <person name="Pagani I."/>
            <person name="Ivanova N."/>
            <person name="Ovchinnikova G."/>
            <person name="Zeytun A."/>
            <person name="Detter J.C."/>
            <person name="Han C."/>
            <person name="Land M."/>
            <person name="Hauser L."/>
            <person name="Markowitz V."/>
            <person name="Cheng J.-F."/>
            <person name="Hugenholtz P."/>
            <person name="Woyke T."/>
            <person name="Wu D."/>
            <person name="Pukall R."/>
            <person name="Steenblock K."/>
            <person name="Brambilla E."/>
            <person name="Klenk H.-P."/>
            <person name="Eisen J.A."/>
        </authorList>
    </citation>
    <scope>NUCLEOTIDE SEQUENCE [LARGE SCALE GENOMIC DNA]</scope>
    <source>
        <strain evidence="2">ATCC 35074 / DSM 20540 / JCM 6276 / NBRC 101906 / NCIMB 13154 / VKM Ac-1939 / CCM 2703 / MRP</strain>
    </source>
</reference>
<dbReference type="OrthoDB" id="74332at2"/>
<dbReference type="Proteomes" id="UP000007718">
    <property type="component" value="Chromosome"/>
</dbReference>
<accession>F0RLF7</accession>
<dbReference type="RefSeq" id="WP_013614470.1">
    <property type="nucleotide sequence ID" value="NC_015161.1"/>
</dbReference>
<proteinExistence type="predicted"/>
<dbReference type="HOGENOM" id="CLU_1683681_0_0_0"/>
<reference evidence="1 2" key="2">
    <citation type="journal article" date="2012" name="Stand. Genomic Sci.">
        <title>Complete genome sequence of the orange-red pigmented, radioresistant Deinococcus proteolyticus type strain (MRP(T)).</title>
        <authorList>
            <person name="Copeland A."/>
            <person name="Zeytun A."/>
            <person name="Yassawong M."/>
            <person name="Nolan M."/>
            <person name="Lucas S."/>
            <person name="Hammon N."/>
            <person name="Deshpande S."/>
            <person name="Cheng J.F."/>
            <person name="Han C."/>
            <person name="Tapia R."/>
            <person name="Goodwin L.A."/>
            <person name="Pitluck S."/>
            <person name="Mavromatis K."/>
            <person name="Liolios K."/>
            <person name="Pagani I."/>
            <person name="Ivanova N."/>
            <person name="Mikhailova N."/>
            <person name="Pati A."/>
            <person name="Chen A."/>
            <person name="Palaniappan K."/>
            <person name="Land M."/>
            <person name="Hauser L."/>
            <person name="Jeffries C.D."/>
            <person name="Brambilla E.M."/>
            <person name="Rohde M."/>
            <person name="Sikorski J."/>
            <person name="Pukall R."/>
            <person name="Goker M."/>
            <person name="Detter J.C."/>
            <person name="Woyke T."/>
            <person name="Bristow J."/>
            <person name="Eisen J.A."/>
            <person name="Markowitz V."/>
            <person name="Hugenholtz P."/>
            <person name="Kyrpides N.C."/>
            <person name="Klenk H.P."/>
            <person name="Lapidus A."/>
        </authorList>
    </citation>
    <scope>NUCLEOTIDE SEQUENCE [LARGE SCALE GENOMIC DNA]</scope>
    <source>
        <strain evidence="2">ATCC 35074 / DSM 20540 / JCM 6276 / NBRC 101906 / NCIMB 13154 / VKM Ac-1939 / CCM 2703 / MRP</strain>
    </source>
</reference>
<gene>
    <name evidence="1" type="ordered locus">Deipr_0701</name>
</gene>
<dbReference type="STRING" id="693977.Deipr_0701"/>
<dbReference type="AlphaFoldDB" id="F0RLF7"/>
<sequence>MPPQPPTTFSAAKHGPRLWPLLGWPWNARAAAQARLFDGWTAERLAAVLGLPATQVRAALRPPLRRGKRGEATPQAGQLGLTTRPLWLRPRRTGGFDAHPQALAGTTPWPAARPAEVLKVTPGLVLLRLLDSQGADRLVWLRRRDWAGLLGSPLTA</sequence>
<evidence type="ECO:0000313" key="2">
    <source>
        <dbReference type="Proteomes" id="UP000007718"/>
    </source>
</evidence>
<dbReference type="EMBL" id="CP002536">
    <property type="protein sequence ID" value="ADY25861.1"/>
    <property type="molecule type" value="Genomic_DNA"/>
</dbReference>
<organism evidence="1 2">
    <name type="scientific">Deinococcus proteolyticus (strain ATCC 35074 / DSM 20540 / JCM 6276 / NBRC 101906 / NCIMB 13154 / VKM Ac-1939 / CCM 2703 / MRP)</name>
    <dbReference type="NCBI Taxonomy" id="693977"/>
    <lineage>
        <taxon>Bacteria</taxon>
        <taxon>Thermotogati</taxon>
        <taxon>Deinococcota</taxon>
        <taxon>Deinococci</taxon>
        <taxon>Deinococcales</taxon>
        <taxon>Deinococcaceae</taxon>
        <taxon>Deinococcus</taxon>
    </lineage>
</organism>
<dbReference type="KEGG" id="dpt:Deipr_0701"/>
<name>F0RLF7_DEIPM</name>
<evidence type="ECO:0000313" key="1">
    <source>
        <dbReference type="EMBL" id="ADY25861.1"/>
    </source>
</evidence>
<keyword evidence="2" id="KW-1185">Reference proteome</keyword>